<organism evidence="1">
    <name type="scientific">Rhizophora mucronata</name>
    <name type="common">Asiatic mangrove</name>
    <dbReference type="NCBI Taxonomy" id="61149"/>
    <lineage>
        <taxon>Eukaryota</taxon>
        <taxon>Viridiplantae</taxon>
        <taxon>Streptophyta</taxon>
        <taxon>Embryophyta</taxon>
        <taxon>Tracheophyta</taxon>
        <taxon>Spermatophyta</taxon>
        <taxon>Magnoliopsida</taxon>
        <taxon>eudicotyledons</taxon>
        <taxon>Gunneridae</taxon>
        <taxon>Pentapetalae</taxon>
        <taxon>rosids</taxon>
        <taxon>fabids</taxon>
        <taxon>Malpighiales</taxon>
        <taxon>Rhizophoraceae</taxon>
        <taxon>Rhizophora</taxon>
    </lineage>
</organism>
<name>A0A2P2K8T0_RHIMU</name>
<protein>
    <submittedName>
        <fullName evidence="1">Uncharacterized protein</fullName>
    </submittedName>
</protein>
<dbReference type="AlphaFoldDB" id="A0A2P2K8T0"/>
<reference evidence="1" key="1">
    <citation type="submission" date="2018-02" db="EMBL/GenBank/DDBJ databases">
        <title>Rhizophora mucronata_Transcriptome.</title>
        <authorList>
            <person name="Meera S.P."/>
            <person name="Sreeshan A."/>
            <person name="Augustine A."/>
        </authorList>
    </citation>
    <scope>NUCLEOTIDE SEQUENCE</scope>
    <source>
        <tissue evidence="1">Leaf</tissue>
    </source>
</reference>
<sequence>MDERKGKERPSRARENWATHAHRMTEYDICSGLKFQDNDNIALVQLQQVERHRSLFGCDDEITETPQLLSAQVISHATVLVFASFCSWFLFI</sequence>
<proteinExistence type="predicted"/>
<accession>A0A2P2K8T0</accession>
<dbReference type="EMBL" id="GGEC01021644">
    <property type="protein sequence ID" value="MBX02128.1"/>
    <property type="molecule type" value="Transcribed_RNA"/>
</dbReference>
<evidence type="ECO:0000313" key="1">
    <source>
        <dbReference type="EMBL" id="MBX02128.1"/>
    </source>
</evidence>